<protein>
    <submittedName>
        <fullName evidence="1">Uncharacterized protein</fullName>
    </submittedName>
</protein>
<gene>
    <name evidence="1" type="ORF">SDC9_112161</name>
</gene>
<proteinExistence type="predicted"/>
<dbReference type="EMBL" id="VSSQ01020424">
    <property type="protein sequence ID" value="MPM65266.1"/>
    <property type="molecule type" value="Genomic_DNA"/>
</dbReference>
<evidence type="ECO:0000313" key="1">
    <source>
        <dbReference type="EMBL" id="MPM65266.1"/>
    </source>
</evidence>
<organism evidence="1">
    <name type="scientific">bioreactor metagenome</name>
    <dbReference type="NCBI Taxonomy" id="1076179"/>
    <lineage>
        <taxon>unclassified sequences</taxon>
        <taxon>metagenomes</taxon>
        <taxon>ecological metagenomes</taxon>
    </lineage>
</organism>
<accession>A0A645BJ90</accession>
<sequence length="80" mass="8604">MIKVTDDLNSVSHVDGEIKGECIQPPLIVDAPTRPADDEQEPGARTLSLLASEDGSGNPLDLLGPILCVVDHHERPIRLL</sequence>
<dbReference type="AlphaFoldDB" id="A0A645BJ90"/>
<reference evidence="1" key="1">
    <citation type="submission" date="2019-08" db="EMBL/GenBank/DDBJ databases">
        <authorList>
            <person name="Kucharzyk K."/>
            <person name="Murdoch R.W."/>
            <person name="Higgins S."/>
            <person name="Loffler F."/>
        </authorList>
    </citation>
    <scope>NUCLEOTIDE SEQUENCE</scope>
</reference>
<comment type="caution">
    <text evidence="1">The sequence shown here is derived from an EMBL/GenBank/DDBJ whole genome shotgun (WGS) entry which is preliminary data.</text>
</comment>
<name>A0A645BJ90_9ZZZZ</name>